<dbReference type="RefSeq" id="XP_035350759.1">
    <property type="nucleotide sequence ID" value="XM_035494866.1"/>
</dbReference>
<dbReference type="InterPro" id="IPR000433">
    <property type="entry name" value="Znf_ZZ"/>
</dbReference>
<keyword evidence="4 8" id="KW-0863">Zinc-finger</keyword>
<dbReference type="InterPro" id="IPR018957">
    <property type="entry name" value="Znf_C3HC4_RING-type"/>
</dbReference>
<dbReference type="InterPro" id="IPR052256">
    <property type="entry name" value="E3_ubiquitin-ligase_CHFR"/>
</dbReference>
<feature type="compositionally biased region" description="Low complexity" evidence="9">
    <location>
        <begin position="851"/>
        <end position="866"/>
    </location>
</feature>
<dbReference type="GO" id="GO:0004842">
    <property type="term" value="F:ubiquitin-protein transferase activity"/>
    <property type="evidence" value="ECO:0007669"/>
    <property type="project" value="TreeGrafter"/>
</dbReference>
<dbReference type="GO" id="GO:0016567">
    <property type="term" value="P:protein ubiquitination"/>
    <property type="evidence" value="ECO:0007669"/>
    <property type="project" value="TreeGrafter"/>
</dbReference>
<dbReference type="SUPFAM" id="SSF57850">
    <property type="entry name" value="RING/U-box"/>
    <property type="match status" value="2"/>
</dbReference>
<evidence type="ECO:0000256" key="5">
    <source>
        <dbReference type="ARBA" id="ARBA00022833"/>
    </source>
</evidence>
<gene>
    <name evidence="13" type="ORF">TRUGW13939_11761</name>
</gene>
<proteinExistence type="inferred from homology"/>
<dbReference type="SMART" id="SM00326">
    <property type="entry name" value="SH3"/>
    <property type="match status" value="1"/>
</dbReference>
<keyword evidence="14" id="KW-1185">Reference proteome</keyword>
<dbReference type="InterPro" id="IPR017907">
    <property type="entry name" value="Znf_RING_CS"/>
</dbReference>
<evidence type="ECO:0000256" key="1">
    <source>
        <dbReference type="ARBA" id="ARBA00008649"/>
    </source>
</evidence>
<keyword evidence="5" id="KW-0862">Zinc</keyword>
<comment type="similarity">
    <text evidence="1">Belongs to the SH3RF family.</text>
</comment>
<evidence type="ECO:0000259" key="12">
    <source>
        <dbReference type="PROSITE" id="PS50135"/>
    </source>
</evidence>
<dbReference type="PROSITE" id="PS50089">
    <property type="entry name" value="ZF_RING_2"/>
    <property type="match status" value="1"/>
</dbReference>
<feature type="region of interest" description="Disordered" evidence="9">
    <location>
        <begin position="154"/>
        <end position="276"/>
    </location>
</feature>
<sequence>MNLATRAVREEQIDRSGLAPSCDAAGSESSDRSTPIALGNDRFLPMTIAGLTDSGMATTEGQPSAPKPGLGDLEKELVCSICTELLYQPLTLLDCLHTFCGSCLKEWFSWQAVRPRTSSSAPRFTCPSCRACVRATRPNATVTTLLDMVLKANPEHARSEQDKQEIAKKYKPGDSVLVSPEGSDADEEDRQLIDNVRQQSLAEVSRAHRRRASSGHAGETFSRRQTRSADNRERSDDERRSRHNNERITRRRAQQNAAMNAARAGVTVGPDNDPARRIEHQSSLRSLLSASDVADTTQDEIVRLIMEEGMLDGIDLSGLDQAQEEELSDRLVQIFLSRHPERSRRSSENTERPSPSSQQHRRSRSHTAQSGNPVSSTVEAGRRPPVSRPHLLEATPTPLRHQRRASDETRRRRTSPTPVSPASTSETALRPAMRSSSDMTNNRPSGSPSQPRTRESSAASISRRSTEPEGRASDMWLAGTRDSSQQPQTGRQVLASTDTSSPSVMTQTERTRSSSNSGLAGVSAVDTPSPSSSAPNLPIAARRTAVSRPTARQHPIRVPSTHYREPSISCERCGKTDIQYSLHKRCTKCKDGDYHVCFHCYRLGQGCPHYYGVGSIGEAVFKKQHHPATRLAVEQPHVLTSQRYRKPKESSLRGTSDRKQITNEDPAIRLEDGMFCDICQSAASNCFWQCGDCNDGEWGYCRRCVNQGRCCNHSLLPIRRVLPTETATSPTEATPTGLAIVPASLTSPGSTAYQVLSFSTECDICKYPIAPSSTRFHCLQCNEGDYDVCTNCYLKLVASGKISKENGHSGWRRCLNGHRMIVVGYEDHEKGQRRAIVRDLVGGYTLKDEIPQPSSRSDSQASLASPDLGTGDWSWKEGNTKRKKASRVRTTHTDASSPTPDASSPNVSQPPSGRRVVGTVFPPDGGLGLVLNASWSYFADDNCTDELSFPRGAEITEAENINDEWYWGYYAGHTGLFPGNHCVLVKEIT</sequence>
<feature type="region of interest" description="Disordered" evidence="9">
    <location>
        <begin position="848"/>
        <end position="915"/>
    </location>
</feature>
<evidence type="ECO:0000256" key="9">
    <source>
        <dbReference type="SAM" id="MobiDB-lite"/>
    </source>
</evidence>
<dbReference type="InterPro" id="IPR001841">
    <property type="entry name" value="Znf_RING"/>
</dbReference>
<feature type="compositionally biased region" description="Basic residues" evidence="9">
    <location>
        <begin position="881"/>
        <end position="890"/>
    </location>
</feature>
<reference evidence="14" key="1">
    <citation type="submission" date="2020-06" db="EMBL/GenBank/DDBJ databases">
        <title>A chromosome-scale genome assembly of Talaromyces rugulosus W13939.</title>
        <authorList>
            <person name="Wang B."/>
            <person name="Guo L."/>
            <person name="Ye K."/>
            <person name="Wang L."/>
        </authorList>
    </citation>
    <scope>NUCLEOTIDE SEQUENCE [LARGE SCALE GENOMIC DNA]</scope>
    <source>
        <strain evidence="14">W13939</strain>
    </source>
</reference>
<feature type="compositionally biased region" description="Polar residues" evidence="9">
    <location>
        <begin position="434"/>
        <end position="451"/>
    </location>
</feature>
<evidence type="ECO:0000313" key="14">
    <source>
        <dbReference type="Proteomes" id="UP000509510"/>
    </source>
</evidence>
<dbReference type="SUPFAM" id="SSF50044">
    <property type="entry name" value="SH3-domain"/>
    <property type="match status" value="1"/>
</dbReference>
<keyword evidence="2 7" id="KW-0728">SH3 domain</keyword>
<dbReference type="PANTHER" id="PTHR16079:SF4">
    <property type="entry name" value="E3 UBIQUITIN-PROTEIN LIGASE CHFR"/>
    <property type="match status" value="1"/>
</dbReference>
<feature type="compositionally biased region" description="Polar residues" evidence="9">
    <location>
        <begin position="481"/>
        <end position="518"/>
    </location>
</feature>
<dbReference type="PROSITE" id="PS00518">
    <property type="entry name" value="ZF_RING_1"/>
    <property type="match status" value="1"/>
</dbReference>
<feature type="domain" description="RING-type" evidence="11">
    <location>
        <begin position="79"/>
        <end position="130"/>
    </location>
</feature>
<dbReference type="KEGG" id="trg:TRUGW13939_11761"/>
<evidence type="ECO:0000256" key="8">
    <source>
        <dbReference type="PROSITE-ProRule" id="PRU00228"/>
    </source>
</evidence>
<feature type="compositionally biased region" description="Polar residues" evidence="9">
    <location>
        <begin position="526"/>
        <end position="535"/>
    </location>
</feature>
<feature type="domain" description="ZZ-type" evidence="12">
    <location>
        <begin position="757"/>
        <end position="818"/>
    </location>
</feature>
<feature type="compositionally biased region" description="Low complexity" evidence="9">
    <location>
        <begin position="415"/>
        <end position="425"/>
    </location>
</feature>
<dbReference type="InterPro" id="IPR036028">
    <property type="entry name" value="SH3-like_dom_sf"/>
</dbReference>
<dbReference type="GO" id="GO:0006511">
    <property type="term" value="P:ubiquitin-dependent protein catabolic process"/>
    <property type="evidence" value="ECO:0007669"/>
    <property type="project" value="TreeGrafter"/>
</dbReference>
<feature type="compositionally biased region" description="Polar residues" evidence="9">
    <location>
        <begin position="367"/>
        <end position="378"/>
    </location>
</feature>
<evidence type="ECO:0000256" key="4">
    <source>
        <dbReference type="ARBA" id="ARBA00022771"/>
    </source>
</evidence>
<feature type="compositionally biased region" description="Basic and acidic residues" evidence="9">
    <location>
        <begin position="647"/>
        <end position="664"/>
    </location>
</feature>
<evidence type="ECO:0000256" key="6">
    <source>
        <dbReference type="ARBA" id="ARBA00022843"/>
    </source>
</evidence>
<feature type="domain" description="SH3" evidence="10">
    <location>
        <begin position="923"/>
        <end position="987"/>
    </location>
</feature>
<dbReference type="EMBL" id="CP055903">
    <property type="protein sequence ID" value="QKX64586.1"/>
    <property type="molecule type" value="Genomic_DNA"/>
</dbReference>
<dbReference type="GeneID" id="55999238"/>
<dbReference type="Proteomes" id="UP000509510">
    <property type="component" value="Chromosome VI"/>
</dbReference>
<feature type="compositionally biased region" description="Basic and acidic residues" evidence="9">
    <location>
        <begin position="154"/>
        <end position="172"/>
    </location>
</feature>
<dbReference type="GO" id="GO:0008270">
    <property type="term" value="F:zinc ion binding"/>
    <property type="evidence" value="ECO:0007669"/>
    <property type="project" value="UniProtKB-KW"/>
</dbReference>
<dbReference type="Pfam" id="PF00097">
    <property type="entry name" value="zf-C3HC4"/>
    <property type="match status" value="1"/>
</dbReference>
<dbReference type="GO" id="GO:0005634">
    <property type="term" value="C:nucleus"/>
    <property type="evidence" value="ECO:0007669"/>
    <property type="project" value="TreeGrafter"/>
</dbReference>
<dbReference type="OrthoDB" id="1305878at2759"/>
<dbReference type="PANTHER" id="PTHR16079">
    <property type="entry name" value="UBIQUITIN LIGASE PROTEIN CHFR"/>
    <property type="match status" value="1"/>
</dbReference>
<dbReference type="InterPro" id="IPR001452">
    <property type="entry name" value="SH3_domain"/>
</dbReference>
<feature type="compositionally biased region" description="Low complexity" evidence="9">
    <location>
        <begin position="893"/>
        <end position="905"/>
    </location>
</feature>
<dbReference type="CDD" id="cd02249">
    <property type="entry name" value="ZZ"/>
    <property type="match status" value="1"/>
</dbReference>
<feature type="compositionally biased region" description="Basic and acidic residues" evidence="9">
    <location>
        <begin position="227"/>
        <end position="248"/>
    </location>
</feature>
<feature type="region of interest" description="Disordered" evidence="9">
    <location>
        <begin position="638"/>
        <end position="664"/>
    </location>
</feature>
<name>A0A7H8RE94_TALRU</name>
<evidence type="ECO:0000313" key="13">
    <source>
        <dbReference type="EMBL" id="QKX64586.1"/>
    </source>
</evidence>
<evidence type="ECO:0000256" key="7">
    <source>
        <dbReference type="PROSITE-ProRule" id="PRU00192"/>
    </source>
</evidence>
<feature type="compositionally biased region" description="Basic and acidic residues" evidence="9">
    <location>
        <begin position="338"/>
        <end position="351"/>
    </location>
</feature>
<keyword evidence="3" id="KW-0479">Metal-binding</keyword>
<dbReference type="Gene3D" id="2.30.30.40">
    <property type="entry name" value="SH3 Domains"/>
    <property type="match status" value="1"/>
</dbReference>
<evidence type="ECO:0000259" key="11">
    <source>
        <dbReference type="PROSITE" id="PS50089"/>
    </source>
</evidence>
<dbReference type="PROSITE" id="PS50002">
    <property type="entry name" value="SH3"/>
    <property type="match status" value="1"/>
</dbReference>
<dbReference type="Gene3D" id="3.30.40.10">
    <property type="entry name" value="Zinc/RING finger domain, C3HC4 (zinc finger)"/>
    <property type="match status" value="1"/>
</dbReference>
<keyword evidence="6" id="KW-0832">Ubl conjugation</keyword>
<protein>
    <recommendedName>
        <fullName evidence="15">RING-type domain-containing protein</fullName>
    </recommendedName>
</protein>
<evidence type="ECO:0000256" key="2">
    <source>
        <dbReference type="ARBA" id="ARBA00022443"/>
    </source>
</evidence>
<evidence type="ECO:0000256" key="3">
    <source>
        <dbReference type="ARBA" id="ARBA00022723"/>
    </source>
</evidence>
<dbReference type="SMART" id="SM00184">
    <property type="entry name" value="RING"/>
    <property type="match status" value="1"/>
</dbReference>
<evidence type="ECO:0000259" key="10">
    <source>
        <dbReference type="PROSITE" id="PS50002"/>
    </source>
</evidence>
<accession>A0A7H8RE94</accession>
<dbReference type="AlphaFoldDB" id="A0A7H8RE94"/>
<feature type="region of interest" description="Disordered" evidence="9">
    <location>
        <begin position="338"/>
        <end position="538"/>
    </location>
</feature>
<dbReference type="SMART" id="SM00291">
    <property type="entry name" value="ZnF_ZZ"/>
    <property type="match status" value="1"/>
</dbReference>
<feature type="compositionally biased region" description="Low complexity" evidence="9">
    <location>
        <begin position="254"/>
        <end position="264"/>
    </location>
</feature>
<dbReference type="PROSITE" id="PS50135">
    <property type="entry name" value="ZF_ZZ_2"/>
    <property type="match status" value="1"/>
</dbReference>
<organism evidence="13 14">
    <name type="scientific">Talaromyces rugulosus</name>
    <name type="common">Penicillium rugulosum</name>
    <dbReference type="NCBI Taxonomy" id="121627"/>
    <lineage>
        <taxon>Eukaryota</taxon>
        <taxon>Fungi</taxon>
        <taxon>Dikarya</taxon>
        <taxon>Ascomycota</taxon>
        <taxon>Pezizomycotina</taxon>
        <taxon>Eurotiomycetes</taxon>
        <taxon>Eurotiomycetidae</taxon>
        <taxon>Eurotiales</taxon>
        <taxon>Trichocomaceae</taxon>
        <taxon>Talaromyces</taxon>
        <taxon>Talaromyces sect. Islandici</taxon>
    </lineage>
</organism>
<dbReference type="InterPro" id="IPR013083">
    <property type="entry name" value="Znf_RING/FYVE/PHD"/>
</dbReference>
<evidence type="ECO:0008006" key="15">
    <source>
        <dbReference type="Google" id="ProtNLM"/>
    </source>
</evidence>